<sequence length="34" mass="4001">MSISYDHPKRRPVTRYRVNLVKRVSLVKFLGARG</sequence>
<evidence type="ECO:0000313" key="2">
    <source>
        <dbReference type="Proteomes" id="UP000241128"/>
    </source>
</evidence>
<name>A0A2K9VEI5_9CAUD</name>
<keyword evidence="2" id="KW-1185">Reference proteome</keyword>
<dbReference type="Proteomes" id="UP000241128">
    <property type="component" value="Segment"/>
</dbReference>
<evidence type="ECO:0000313" key="1">
    <source>
        <dbReference type="EMBL" id="AUV60698.1"/>
    </source>
</evidence>
<dbReference type="EMBL" id="MG770214">
    <property type="protein sequence ID" value="AUV60698.1"/>
    <property type="molecule type" value="Genomic_DNA"/>
</dbReference>
<accession>A0A2K9VEI5</accession>
<proteinExistence type="predicted"/>
<reference evidence="1 2" key="1">
    <citation type="submission" date="2018-01" db="EMBL/GenBank/DDBJ databases">
        <authorList>
            <person name="Brammer T.X."/>
            <person name="Firkus N.C."/>
            <person name="Haglund K.L."/>
            <person name="Heubel C."/>
            <person name="Johnson K."/>
            <person name="Lowery J.D."/>
            <person name="Neidermyer S.M."/>
            <person name="Richards M.A."/>
            <person name="Urick M.N."/>
            <person name="Bonilla J.A."/>
            <person name="Klyczek K."/>
            <person name="Garlena R.A."/>
            <person name="Russell D.A."/>
            <person name="Pope W.H."/>
            <person name="Jacobs-Sera D."/>
            <person name="Hendrix R.W."/>
            <person name="Hatfull G.F."/>
        </authorList>
    </citation>
    <scope>NUCLEOTIDE SEQUENCE [LARGE SCALE GENOMIC DNA]</scope>
</reference>
<gene>
    <name evidence="1" type="ORF">SEA_STEVEFRENCH_96</name>
</gene>
<organism evidence="1 2">
    <name type="scientific">Gordonia phage SteveFrench</name>
    <dbReference type="NCBI Taxonomy" id="2079281"/>
    <lineage>
        <taxon>Viruses</taxon>
        <taxon>Duplodnaviria</taxon>
        <taxon>Heunggongvirae</taxon>
        <taxon>Uroviricota</taxon>
        <taxon>Caudoviricetes</taxon>
        <taxon>Montyvirus</taxon>
        <taxon>Montyvirus stevefrench</taxon>
    </lineage>
</organism>
<protein>
    <submittedName>
        <fullName evidence="1">Uncharacterized protein</fullName>
    </submittedName>
</protein>